<keyword evidence="3" id="KW-1185">Reference proteome</keyword>
<dbReference type="EMBL" id="CP015402">
    <property type="protein sequence ID" value="ANU62858.2"/>
    <property type="molecule type" value="Genomic_DNA"/>
</dbReference>
<sequence>MRIPRSLTKYICGYRLIFRLTTPFPAMIFRLNRYINVRAVAIAVMMMMTAALHVVAQSPAAGDTCRRNGVSSELSIAATPSLVLRSNPFLRGNNRMGKPVSSSFSGRLQYAMRFAPDSEYGRLYPYAWQGIGLGVTSFSASGVLGSPVALYVLQGSRIASVTQRLAVDYEWNFGASFGWKHSSSTDAADRLLYGVGSSVNAYIGLAFMLSYEATPRLTLRFGPEIAHYSNGNTSLPNPGVNRVGLRLSATYRLHGIRPRSLSADWSGFRPGMSYDITLWGAWRKWGYSPSVNEPYTGSGALEVPGRWLVGGLSFNPLYRFNPVVAAGAAVDLLYDDGANLSAHFEPSSPFDSPRFYRQPLSERIMGGVSLRVEISMPIFSVNIGIGHSVYAPTPRRHDTVYYPSDDDRLSAVKSDLRGFYQMFNLKTRLYHGLYLNTGYRLVDFSKSGNLMLGLGYTWR</sequence>
<evidence type="ECO:0000256" key="1">
    <source>
        <dbReference type="SAM" id="Phobius"/>
    </source>
</evidence>
<dbReference type="OrthoDB" id="627554at2"/>
<evidence type="ECO:0000313" key="3">
    <source>
        <dbReference type="Proteomes" id="UP000186351"/>
    </source>
</evidence>
<evidence type="ECO:0000313" key="2">
    <source>
        <dbReference type="EMBL" id="ANU62858.2"/>
    </source>
</evidence>
<accession>A0A1Z2XDW7</accession>
<dbReference type="InterPro" id="IPR018550">
    <property type="entry name" value="Lipid-A_deacylase-rel"/>
</dbReference>
<evidence type="ECO:0008006" key="4">
    <source>
        <dbReference type="Google" id="ProtNLM"/>
    </source>
</evidence>
<organism evidence="2 3">
    <name type="scientific">Muribaculum intestinale</name>
    <dbReference type="NCBI Taxonomy" id="1796646"/>
    <lineage>
        <taxon>Bacteria</taxon>
        <taxon>Pseudomonadati</taxon>
        <taxon>Bacteroidota</taxon>
        <taxon>Bacteroidia</taxon>
        <taxon>Bacteroidales</taxon>
        <taxon>Muribaculaceae</taxon>
        <taxon>Muribaculum</taxon>
    </lineage>
</organism>
<gene>
    <name evidence="2" type="ORF">A4V02_03385</name>
</gene>
<protein>
    <recommendedName>
        <fullName evidence="4">Acyloxyacyl hydrolase</fullName>
    </recommendedName>
</protein>
<proteinExistence type="predicted"/>
<dbReference type="STRING" id="1796646.A4V02_03385"/>
<dbReference type="Gene3D" id="2.40.160.20">
    <property type="match status" value="1"/>
</dbReference>
<dbReference type="Pfam" id="PF09411">
    <property type="entry name" value="PagL"/>
    <property type="match status" value="1"/>
</dbReference>
<accession>A0A1B1S7T3</accession>
<dbReference type="Proteomes" id="UP000186351">
    <property type="component" value="Chromosome"/>
</dbReference>
<name>A0A1B1S7T3_9BACT</name>
<dbReference type="AlphaFoldDB" id="A0A1B1S7T3"/>
<keyword evidence="1" id="KW-0472">Membrane</keyword>
<keyword evidence="1" id="KW-0812">Transmembrane</keyword>
<feature type="transmembrane region" description="Helical" evidence="1">
    <location>
        <begin position="35"/>
        <end position="56"/>
    </location>
</feature>
<keyword evidence="1" id="KW-1133">Transmembrane helix</keyword>
<dbReference type="KEGG" id="pary:A4V02_03385"/>
<reference evidence="3" key="1">
    <citation type="submission" date="2016-04" db="EMBL/GenBank/DDBJ databases">
        <title>Complete Genome Sequences of Twelve Strains of a Stable Defined Moderately Diverse Mouse Microbiota 2 (sDMDMm2).</title>
        <authorList>
            <person name="Uchimura Y."/>
            <person name="Wyss M."/>
            <person name="Brugiroux S."/>
            <person name="Limenitakis J.P."/>
            <person name="Stecher B."/>
            <person name="McCoy K.D."/>
            <person name="Macpherson A.J."/>
        </authorList>
    </citation>
    <scope>NUCLEOTIDE SEQUENCE [LARGE SCALE GENOMIC DNA]</scope>
    <source>
        <strain evidence="3">YL27</strain>
    </source>
</reference>